<evidence type="ECO:0000256" key="2">
    <source>
        <dbReference type="ARBA" id="ARBA00022692"/>
    </source>
</evidence>
<dbReference type="InterPro" id="IPR027417">
    <property type="entry name" value="P-loop_NTPase"/>
</dbReference>
<evidence type="ECO:0000259" key="12">
    <source>
        <dbReference type="PROSITE" id="PS50990"/>
    </source>
</evidence>
<dbReference type="Pfam" id="PF00005">
    <property type="entry name" value="ABC_tran"/>
    <property type="match status" value="1"/>
</dbReference>
<evidence type="ECO:0000256" key="6">
    <source>
        <dbReference type="ARBA" id="ARBA00022989"/>
    </source>
</evidence>
<evidence type="ECO:0000256" key="5">
    <source>
        <dbReference type="ARBA" id="ARBA00022840"/>
    </source>
</evidence>
<dbReference type="Gene3D" id="3.90.70.10">
    <property type="entry name" value="Cysteine proteinases"/>
    <property type="match status" value="1"/>
</dbReference>
<dbReference type="InterPro" id="IPR039421">
    <property type="entry name" value="Type_1_exporter"/>
</dbReference>
<comment type="subcellular location">
    <subcellularLocation>
        <location evidence="1">Cell membrane</location>
        <topology evidence="1">Multi-pass membrane protein</topology>
    </subcellularLocation>
</comment>
<dbReference type="InterPro" id="IPR017750">
    <property type="entry name" value="ATPase_T1SS"/>
</dbReference>
<feature type="transmembrane region" description="Helical" evidence="9">
    <location>
        <begin position="196"/>
        <end position="217"/>
    </location>
</feature>
<feature type="transmembrane region" description="Helical" evidence="9">
    <location>
        <begin position="163"/>
        <end position="184"/>
    </location>
</feature>
<evidence type="ECO:0000259" key="11">
    <source>
        <dbReference type="PROSITE" id="PS50929"/>
    </source>
</evidence>
<dbReference type="Proteomes" id="UP001236500">
    <property type="component" value="Chromosome"/>
</dbReference>
<feature type="region of interest" description="Disordered" evidence="8">
    <location>
        <begin position="712"/>
        <end position="768"/>
    </location>
</feature>
<dbReference type="PROSITE" id="PS50929">
    <property type="entry name" value="ABC_TM1F"/>
    <property type="match status" value="1"/>
</dbReference>
<dbReference type="Gene3D" id="1.20.1560.10">
    <property type="entry name" value="ABC transporter type 1, transmembrane domain"/>
    <property type="match status" value="1"/>
</dbReference>
<keyword evidence="2 9" id="KW-0812">Transmembrane</keyword>
<evidence type="ECO:0000256" key="7">
    <source>
        <dbReference type="ARBA" id="ARBA00023136"/>
    </source>
</evidence>
<keyword evidence="3" id="KW-0547">Nucleotide-binding</keyword>
<keyword evidence="6 9" id="KW-1133">Transmembrane helix</keyword>
<dbReference type="PANTHER" id="PTHR43394:SF1">
    <property type="entry name" value="ATP-BINDING CASSETTE SUB-FAMILY B MEMBER 10, MITOCHONDRIAL"/>
    <property type="match status" value="1"/>
</dbReference>
<dbReference type="NCBIfam" id="TIGR03375">
    <property type="entry name" value="type_I_sec_LssB"/>
    <property type="match status" value="1"/>
</dbReference>
<sequence length="768" mass="83872">MEQPQKERDVDYSPWLAAILVVARHYRLEISEENVRIAANLGKAEPVENVVRSMARQAGLVAKFTDFDPSMLSPWRLPLLVQLQGGQVGVVETTDGEGQLSVAFSGDRGASSRVKAASLMRHIASVVVLRPASNVADARVDDYIKPQEKHWFRSIILRDLKPYGHVMIATTVANMLALAGILFSKQVYDRVIPAESIPTLYVLFSGVIIAILFDFVMRVNRIRITDLLGKRADIRVSDLVFGHAVRLRNSARPKSTGAFISQIRELERVRELVTSTTILAMADMPFFFLFLAFMWYIAGPLALVPLTALLALILPGLLAQSKLARLAGESIRESSLRNAMLVETVQGIEDIKALQAEQRFQQQWNHYNAVTAESNLQLRGLIGRLVTWTHNVQSSVFAIIVLFGAPMVMAGDMTTGSLVAASILGSRMMAPMSQITQVLSRWQQARYALKGLDQIMQLPVDHPQDSRRVHLGSIGGNYQLRDASFKYGSECRLPALTVSALDIRAGEKIAILGRNGAGKSTMLQALSGYLEASSGEITLEGISLQHIDPADTRRDVGLLTQNATLFHGTLRENVTLGAPGATDREIIAALDMSSALEFVQKLPKGLDHVILEGGLGLSGGQRQSLLLARLFIRNPQVALLDEPTASLDDLTEKRFINKLQRWAVGRTLILATHRSSTLQLVDRILVVENGRLVLDEPKSIALKKLAEAKVSEANPSGATPGTATGTIKSSAQDTAVASARSKGKVQSQAAQTRLAGKEMTAGKERIDR</sequence>
<dbReference type="InterPro" id="IPR003593">
    <property type="entry name" value="AAA+_ATPase"/>
</dbReference>
<reference evidence="13 14" key="1">
    <citation type="submission" date="2023-02" db="EMBL/GenBank/DDBJ databases">
        <title>Description and genomic characterization of Microbulbifer bruguierae sp. nov., isolated from the sediment of mangrove plant Bruguiera sexangula.</title>
        <authorList>
            <person name="Long M."/>
        </authorList>
    </citation>
    <scope>NUCLEOTIDE SEQUENCE [LARGE SCALE GENOMIC DNA]</scope>
    <source>
        <strain evidence="13 14">H12</strain>
    </source>
</reference>
<organism evidence="13 14">
    <name type="scientific">Microbulbifer bruguierae</name>
    <dbReference type="NCBI Taxonomy" id="3029061"/>
    <lineage>
        <taxon>Bacteria</taxon>
        <taxon>Pseudomonadati</taxon>
        <taxon>Pseudomonadota</taxon>
        <taxon>Gammaproteobacteria</taxon>
        <taxon>Cellvibrionales</taxon>
        <taxon>Microbulbiferaceae</taxon>
        <taxon>Microbulbifer</taxon>
    </lineage>
</organism>
<evidence type="ECO:0000256" key="3">
    <source>
        <dbReference type="ARBA" id="ARBA00022741"/>
    </source>
</evidence>
<keyword evidence="7 9" id="KW-0472">Membrane</keyword>
<gene>
    <name evidence="13" type="ORF">PVT68_04740</name>
</gene>
<proteinExistence type="predicted"/>
<evidence type="ECO:0000256" key="4">
    <source>
        <dbReference type="ARBA" id="ARBA00022801"/>
    </source>
</evidence>
<dbReference type="SUPFAM" id="SSF90123">
    <property type="entry name" value="ABC transporter transmembrane region"/>
    <property type="match status" value="1"/>
</dbReference>
<dbReference type="InterPro" id="IPR011527">
    <property type="entry name" value="ABC1_TM_dom"/>
</dbReference>
<dbReference type="EMBL" id="CP118605">
    <property type="protein sequence ID" value="WGL17602.1"/>
    <property type="molecule type" value="Genomic_DNA"/>
</dbReference>
<dbReference type="PROSITE" id="PS50990">
    <property type="entry name" value="PEPTIDASE_C39"/>
    <property type="match status" value="1"/>
</dbReference>
<evidence type="ECO:0000256" key="8">
    <source>
        <dbReference type="SAM" id="MobiDB-lite"/>
    </source>
</evidence>
<accession>A0ABY8NHQ3</accession>
<dbReference type="CDD" id="cd18587">
    <property type="entry name" value="ABC_6TM_LapB_like"/>
    <property type="match status" value="1"/>
</dbReference>
<dbReference type="SUPFAM" id="SSF52540">
    <property type="entry name" value="P-loop containing nucleoside triphosphate hydrolases"/>
    <property type="match status" value="1"/>
</dbReference>
<dbReference type="PANTHER" id="PTHR43394">
    <property type="entry name" value="ATP-DEPENDENT PERMEASE MDL1, MITOCHONDRIAL"/>
    <property type="match status" value="1"/>
</dbReference>
<feature type="domain" description="Peptidase C39" evidence="12">
    <location>
        <begin position="5"/>
        <end position="130"/>
    </location>
</feature>
<dbReference type="SMART" id="SM00382">
    <property type="entry name" value="AAA"/>
    <property type="match status" value="1"/>
</dbReference>
<feature type="compositionally biased region" description="Low complexity" evidence="8">
    <location>
        <begin position="717"/>
        <end position="726"/>
    </location>
</feature>
<feature type="domain" description="ABC transporter" evidence="10">
    <location>
        <begin position="478"/>
        <end position="714"/>
    </location>
</feature>
<dbReference type="PROSITE" id="PS50893">
    <property type="entry name" value="ABC_TRANSPORTER_2"/>
    <property type="match status" value="1"/>
</dbReference>
<evidence type="ECO:0000259" key="10">
    <source>
        <dbReference type="PROSITE" id="PS50893"/>
    </source>
</evidence>
<feature type="domain" description="ABC transmembrane type-1" evidence="11">
    <location>
        <begin position="166"/>
        <end position="444"/>
    </location>
</feature>
<dbReference type="Pfam" id="PF00664">
    <property type="entry name" value="ABC_membrane"/>
    <property type="match status" value="1"/>
</dbReference>
<dbReference type="RefSeq" id="WP_280321486.1">
    <property type="nucleotide sequence ID" value="NZ_CP118605.1"/>
</dbReference>
<evidence type="ECO:0000313" key="13">
    <source>
        <dbReference type="EMBL" id="WGL17602.1"/>
    </source>
</evidence>
<dbReference type="InterPro" id="IPR005074">
    <property type="entry name" value="Peptidase_C39"/>
</dbReference>
<keyword evidence="5" id="KW-0067">ATP-binding</keyword>
<keyword evidence="14" id="KW-1185">Reference proteome</keyword>
<evidence type="ECO:0000256" key="9">
    <source>
        <dbReference type="SAM" id="Phobius"/>
    </source>
</evidence>
<dbReference type="InterPro" id="IPR036640">
    <property type="entry name" value="ABC1_TM_sf"/>
</dbReference>
<evidence type="ECO:0000256" key="1">
    <source>
        <dbReference type="ARBA" id="ARBA00004651"/>
    </source>
</evidence>
<dbReference type="InterPro" id="IPR003439">
    <property type="entry name" value="ABC_transporter-like_ATP-bd"/>
</dbReference>
<evidence type="ECO:0000313" key="14">
    <source>
        <dbReference type="Proteomes" id="UP001236500"/>
    </source>
</evidence>
<protein>
    <submittedName>
        <fullName evidence="13">Type I secretion system permease/ATPase</fullName>
    </submittedName>
</protein>
<name>A0ABY8NHQ3_9GAMM</name>
<keyword evidence="4" id="KW-0378">Hydrolase</keyword>
<dbReference type="Gene3D" id="3.40.50.300">
    <property type="entry name" value="P-loop containing nucleotide triphosphate hydrolases"/>
    <property type="match status" value="1"/>
</dbReference>